<dbReference type="EnsemblPlants" id="KEH21412">
    <property type="protein sequence ID" value="KEH21412"/>
    <property type="gene ID" value="MTR_8g106695"/>
</dbReference>
<gene>
    <name evidence="1" type="ordered locus">MTR_8g106695</name>
</gene>
<evidence type="ECO:0000313" key="2">
    <source>
        <dbReference type="EnsemblPlants" id="KEH21412"/>
    </source>
</evidence>
<evidence type="ECO:0000313" key="1">
    <source>
        <dbReference type="EMBL" id="KEH21412.1"/>
    </source>
</evidence>
<reference evidence="1 3" key="2">
    <citation type="journal article" date="2014" name="BMC Genomics">
        <title>An improved genome release (version Mt4.0) for the model legume Medicago truncatula.</title>
        <authorList>
            <person name="Tang H."/>
            <person name="Krishnakumar V."/>
            <person name="Bidwell S."/>
            <person name="Rosen B."/>
            <person name="Chan A."/>
            <person name="Zhou S."/>
            <person name="Gentzbittel L."/>
            <person name="Childs K.L."/>
            <person name="Yandell M."/>
            <person name="Gundlach H."/>
            <person name="Mayer K.F."/>
            <person name="Schwartz D.C."/>
            <person name="Town C.D."/>
        </authorList>
    </citation>
    <scope>GENOME REANNOTATION</scope>
    <source>
        <strain evidence="1">A17</strain>
        <strain evidence="2 3">cv. Jemalong A17</strain>
    </source>
</reference>
<dbReference type="EMBL" id="CM001224">
    <property type="protein sequence ID" value="KEH21412.1"/>
    <property type="molecule type" value="Genomic_DNA"/>
</dbReference>
<organism evidence="1 3">
    <name type="scientific">Medicago truncatula</name>
    <name type="common">Barrel medic</name>
    <name type="synonym">Medicago tribuloides</name>
    <dbReference type="NCBI Taxonomy" id="3880"/>
    <lineage>
        <taxon>Eukaryota</taxon>
        <taxon>Viridiplantae</taxon>
        <taxon>Streptophyta</taxon>
        <taxon>Embryophyta</taxon>
        <taxon>Tracheophyta</taxon>
        <taxon>Spermatophyta</taxon>
        <taxon>Magnoliopsida</taxon>
        <taxon>eudicotyledons</taxon>
        <taxon>Gunneridae</taxon>
        <taxon>Pentapetalae</taxon>
        <taxon>rosids</taxon>
        <taxon>fabids</taxon>
        <taxon>Fabales</taxon>
        <taxon>Fabaceae</taxon>
        <taxon>Papilionoideae</taxon>
        <taxon>50 kb inversion clade</taxon>
        <taxon>NPAAA clade</taxon>
        <taxon>Hologalegina</taxon>
        <taxon>IRL clade</taxon>
        <taxon>Trifolieae</taxon>
        <taxon>Medicago</taxon>
    </lineage>
</organism>
<evidence type="ECO:0000313" key="3">
    <source>
        <dbReference type="Proteomes" id="UP000002051"/>
    </source>
</evidence>
<name>A0A072TVG2_MEDTR</name>
<dbReference type="HOGENOM" id="CLU_2658294_0_0_1"/>
<accession>A0A072TVG2</accession>
<dbReference type="AlphaFoldDB" id="A0A072TVG2"/>
<keyword evidence="3" id="KW-1185">Reference proteome</keyword>
<reference evidence="2" key="3">
    <citation type="submission" date="2015-04" db="UniProtKB">
        <authorList>
            <consortium name="EnsemblPlants"/>
        </authorList>
    </citation>
    <scope>IDENTIFICATION</scope>
    <source>
        <strain evidence="2">cv. Jemalong A17</strain>
    </source>
</reference>
<protein>
    <submittedName>
        <fullName evidence="1 2">Uncharacterized protein</fullName>
    </submittedName>
</protein>
<reference evidence="1 3" key="1">
    <citation type="journal article" date="2011" name="Nature">
        <title>The Medicago genome provides insight into the evolution of rhizobial symbioses.</title>
        <authorList>
            <person name="Young N.D."/>
            <person name="Debelle F."/>
            <person name="Oldroyd G.E."/>
            <person name="Geurts R."/>
            <person name="Cannon S.B."/>
            <person name="Udvardi M.K."/>
            <person name="Benedito V.A."/>
            <person name="Mayer K.F."/>
            <person name="Gouzy J."/>
            <person name="Schoof H."/>
            <person name="Van de Peer Y."/>
            <person name="Proost S."/>
            <person name="Cook D.R."/>
            <person name="Meyers B.C."/>
            <person name="Spannagl M."/>
            <person name="Cheung F."/>
            <person name="De Mita S."/>
            <person name="Krishnakumar V."/>
            <person name="Gundlach H."/>
            <person name="Zhou S."/>
            <person name="Mudge J."/>
            <person name="Bharti A.K."/>
            <person name="Murray J.D."/>
            <person name="Naoumkina M.A."/>
            <person name="Rosen B."/>
            <person name="Silverstein K.A."/>
            <person name="Tang H."/>
            <person name="Rombauts S."/>
            <person name="Zhao P.X."/>
            <person name="Zhou P."/>
            <person name="Barbe V."/>
            <person name="Bardou P."/>
            <person name="Bechner M."/>
            <person name="Bellec A."/>
            <person name="Berger A."/>
            <person name="Berges H."/>
            <person name="Bidwell S."/>
            <person name="Bisseling T."/>
            <person name="Choisne N."/>
            <person name="Couloux A."/>
            <person name="Denny R."/>
            <person name="Deshpande S."/>
            <person name="Dai X."/>
            <person name="Doyle J.J."/>
            <person name="Dudez A.M."/>
            <person name="Farmer A.D."/>
            <person name="Fouteau S."/>
            <person name="Franken C."/>
            <person name="Gibelin C."/>
            <person name="Gish J."/>
            <person name="Goldstein S."/>
            <person name="Gonzalez A.J."/>
            <person name="Green P.J."/>
            <person name="Hallab A."/>
            <person name="Hartog M."/>
            <person name="Hua A."/>
            <person name="Humphray S.J."/>
            <person name="Jeong D.H."/>
            <person name="Jing Y."/>
            <person name="Jocker A."/>
            <person name="Kenton S.M."/>
            <person name="Kim D.J."/>
            <person name="Klee K."/>
            <person name="Lai H."/>
            <person name="Lang C."/>
            <person name="Lin S."/>
            <person name="Macmil S.L."/>
            <person name="Magdelenat G."/>
            <person name="Matthews L."/>
            <person name="McCorrison J."/>
            <person name="Monaghan E.L."/>
            <person name="Mun J.H."/>
            <person name="Najar F.Z."/>
            <person name="Nicholson C."/>
            <person name="Noirot C."/>
            <person name="O'Bleness M."/>
            <person name="Paule C.R."/>
            <person name="Poulain J."/>
            <person name="Prion F."/>
            <person name="Qin B."/>
            <person name="Qu C."/>
            <person name="Retzel E.F."/>
            <person name="Riddle C."/>
            <person name="Sallet E."/>
            <person name="Samain S."/>
            <person name="Samson N."/>
            <person name="Sanders I."/>
            <person name="Saurat O."/>
            <person name="Scarpelli C."/>
            <person name="Schiex T."/>
            <person name="Segurens B."/>
            <person name="Severin A.J."/>
            <person name="Sherrier D.J."/>
            <person name="Shi R."/>
            <person name="Sims S."/>
            <person name="Singer S.R."/>
            <person name="Sinharoy S."/>
            <person name="Sterck L."/>
            <person name="Viollet A."/>
            <person name="Wang B.B."/>
            <person name="Wang K."/>
            <person name="Wang M."/>
            <person name="Wang X."/>
            <person name="Warfsmann J."/>
            <person name="Weissenbach J."/>
            <person name="White D.D."/>
            <person name="White J.D."/>
            <person name="Wiley G.B."/>
            <person name="Wincker P."/>
            <person name="Xing Y."/>
            <person name="Yang L."/>
            <person name="Yao Z."/>
            <person name="Ying F."/>
            <person name="Zhai J."/>
            <person name="Zhou L."/>
            <person name="Zuber A."/>
            <person name="Denarie J."/>
            <person name="Dixon R.A."/>
            <person name="May G.D."/>
            <person name="Schwartz D.C."/>
            <person name="Rogers J."/>
            <person name="Quetier F."/>
            <person name="Town C.D."/>
            <person name="Roe B.A."/>
        </authorList>
    </citation>
    <scope>NUCLEOTIDE SEQUENCE [LARGE SCALE GENOMIC DNA]</scope>
    <source>
        <strain evidence="1">A17</strain>
        <strain evidence="2 3">cv. Jemalong A17</strain>
    </source>
</reference>
<sequence length="76" mass="8527">MAGRRQPYNTEATGLVRTHTSTWAPAATTNSPLRTTPRKCNLISEMKWMYGRLHAVNYAPTLPLHLSLQKCQSAND</sequence>
<proteinExistence type="predicted"/>
<dbReference type="Proteomes" id="UP000002051">
    <property type="component" value="Chromosome 8"/>
</dbReference>